<dbReference type="PANTHER" id="PTHR21716:SF64">
    <property type="entry name" value="AI-2 TRANSPORT PROTEIN TQSA"/>
    <property type="match status" value="1"/>
</dbReference>
<evidence type="ECO:0000256" key="5">
    <source>
        <dbReference type="ARBA" id="ARBA00023136"/>
    </source>
</evidence>
<dbReference type="RefSeq" id="WP_090591574.1">
    <property type="nucleotide sequence ID" value="NZ_LT629688.1"/>
</dbReference>
<accession>A0A1G6VQS8</accession>
<comment type="subcellular location">
    <subcellularLocation>
        <location evidence="1">Membrane</location>
        <topology evidence="1">Multi-pass membrane protein</topology>
    </subcellularLocation>
</comment>
<protein>
    <submittedName>
        <fullName evidence="8">Predicted PurR-regulated permease PerM</fullName>
    </submittedName>
</protein>
<keyword evidence="4 7" id="KW-1133">Transmembrane helix</keyword>
<name>A0A1G6VQS8_9ACTN</name>
<feature type="transmembrane region" description="Helical" evidence="7">
    <location>
        <begin position="62"/>
        <end position="78"/>
    </location>
</feature>
<feature type="transmembrane region" description="Helical" evidence="7">
    <location>
        <begin position="351"/>
        <end position="373"/>
    </location>
</feature>
<dbReference type="PANTHER" id="PTHR21716">
    <property type="entry name" value="TRANSMEMBRANE PROTEIN"/>
    <property type="match status" value="1"/>
</dbReference>
<feature type="transmembrane region" description="Helical" evidence="7">
    <location>
        <begin position="248"/>
        <end position="281"/>
    </location>
</feature>
<evidence type="ECO:0000256" key="7">
    <source>
        <dbReference type="SAM" id="Phobius"/>
    </source>
</evidence>
<feature type="transmembrane region" description="Helical" evidence="7">
    <location>
        <begin position="113"/>
        <end position="139"/>
    </location>
</feature>
<evidence type="ECO:0000256" key="1">
    <source>
        <dbReference type="ARBA" id="ARBA00004141"/>
    </source>
</evidence>
<dbReference type="Pfam" id="PF01594">
    <property type="entry name" value="AI-2E_transport"/>
    <property type="match status" value="1"/>
</dbReference>
<evidence type="ECO:0000256" key="4">
    <source>
        <dbReference type="ARBA" id="ARBA00022989"/>
    </source>
</evidence>
<keyword evidence="9" id="KW-1185">Reference proteome</keyword>
<keyword evidence="5 7" id="KW-0472">Membrane</keyword>
<dbReference type="EMBL" id="LT629688">
    <property type="protein sequence ID" value="SDD55773.1"/>
    <property type="molecule type" value="Genomic_DNA"/>
</dbReference>
<comment type="similarity">
    <text evidence="2">Belongs to the autoinducer-2 exporter (AI-2E) (TC 2.A.86) family.</text>
</comment>
<dbReference type="AlphaFoldDB" id="A0A1G6VQS8"/>
<dbReference type="OrthoDB" id="9799225at2"/>
<evidence type="ECO:0000256" key="2">
    <source>
        <dbReference type="ARBA" id="ARBA00009773"/>
    </source>
</evidence>
<feature type="transmembrane region" description="Helical" evidence="7">
    <location>
        <begin position="84"/>
        <end position="101"/>
    </location>
</feature>
<organism evidence="8 9">
    <name type="scientific">Auraticoccus monumenti</name>
    <dbReference type="NCBI Taxonomy" id="675864"/>
    <lineage>
        <taxon>Bacteria</taxon>
        <taxon>Bacillati</taxon>
        <taxon>Actinomycetota</taxon>
        <taxon>Actinomycetes</taxon>
        <taxon>Propionibacteriales</taxon>
        <taxon>Propionibacteriaceae</taxon>
        <taxon>Auraticoccus</taxon>
    </lineage>
</organism>
<feature type="transmembrane region" description="Helical" evidence="7">
    <location>
        <begin position="192"/>
        <end position="215"/>
    </location>
</feature>
<dbReference type="GO" id="GO:0016020">
    <property type="term" value="C:membrane"/>
    <property type="evidence" value="ECO:0007669"/>
    <property type="project" value="UniProtKB-SubCell"/>
</dbReference>
<evidence type="ECO:0000313" key="8">
    <source>
        <dbReference type="EMBL" id="SDD55773.1"/>
    </source>
</evidence>
<proteinExistence type="inferred from homology"/>
<feature type="transmembrane region" description="Helical" evidence="7">
    <location>
        <begin position="313"/>
        <end position="331"/>
    </location>
</feature>
<dbReference type="STRING" id="675864.SAMN04489747_1227"/>
<reference evidence="8 9" key="1">
    <citation type="submission" date="2016-10" db="EMBL/GenBank/DDBJ databases">
        <authorList>
            <person name="de Groot N.N."/>
        </authorList>
    </citation>
    <scope>NUCLEOTIDE SEQUENCE [LARGE SCALE GENOMIC DNA]</scope>
    <source>
        <strain evidence="8 9">MON 2.2</strain>
    </source>
</reference>
<dbReference type="GO" id="GO:0055085">
    <property type="term" value="P:transmembrane transport"/>
    <property type="evidence" value="ECO:0007669"/>
    <property type="project" value="TreeGrafter"/>
</dbReference>
<evidence type="ECO:0000313" key="9">
    <source>
        <dbReference type="Proteomes" id="UP000198546"/>
    </source>
</evidence>
<sequence>MTDAPVPTATPVPTGAPVTAPPTATEAPATGAAEATGAPAAPAGEPPSEPAPRRVLDGSRSLRLLLGLAAVVIACAGLKAAADIVAPTFLALTLVITIHPLQRWMVARRVPRALAAAICLVVLYLTVIGLVLAMALSVVQLGQSMPTYQSQFVALYNDSLAQLDRVGVGSSQLQQALDSFNVGSLFSAVQGFLSQLLGATSLFVFLLAVLLFFALDSADIPRRLTLASRANPAFVAALDSFAVGVRRYWVVTAVFGLIVAVLDVVALVFLGIPLALLWGLVSFITNFIPNIGFVLGLVPPALLGLLEGGVSTMLWVIGVYSVLNLVVQTIIQPRFTGDAVGVTTAMSFLSLTFWAFLLGPLGALLALPATLFVKTLLVDGDPRNQWVNTLIASNPR</sequence>
<dbReference type="InterPro" id="IPR002549">
    <property type="entry name" value="AI-2E-like"/>
</dbReference>
<feature type="compositionally biased region" description="Low complexity" evidence="6">
    <location>
        <begin position="1"/>
        <end position="43"/>
    </location>
</feature>
<dbReference type="Proteomes" id="UP000198546">
    <property type="component" value="Chromosome i"/>
</dbReference>
<keyword evidence="3 7" id="KW-0812">Transmembrane</keyword>
<gene>
    <name evidence="8" type="ORF">SAMN04489747_1227</name>
</gene>
<evidence type="ECO:0000256" key="6">
    <source>
        <dbReference type="SAM" id="MobiDB-lite"/>
    </source>
</evidence>
<feature type="region of interest" description="Disordered" evidence="6">
    <location>
        <begin position="1"/>
        <end position="54"/>
    </location>
</feature>
<evidence type="ECO:0000256" key="3">
    <source>
        <dbReference type="ARBA" id="ARBA00022692"/>
    </source>
</evidence>